<feature type="region of interest" description="Disordered" evidence="1">
    <location>
        <begin position="438"/>
        <end position="524"/>
    </location>
</feature>
<feature type="compositionally biased region" description="Basic residues" evidence="1">
    <location>
        <begin position="92"/>
        <end position="103"/>
    </location>
</feature>
<feature type="compositionally biased region" description="Polar residues" evidence="1">
    <location>
        <begin position="129"/>
        <end position="138"/>
    </location>
</feature>
<feature type="compositionally biased region" description="Low complexity" evidence="1">
    <location>
        <begin position="571"/>
        <end position="581"/>
    </location>
</feature>
<feature type="compositionally biased region" description="Polar residues" evidence="1">
    <location>
        <begin position="355"/>
        <end position="364"/>
    </location>
</feature>
<reference evidence="2 3" key="1">
    <citation type="submission" date="2017-06" db="EMBL/GenBank/DDBJ databases">
        <title>Draft genome sequence of a variant of Elsinoe murrayae.</title>
        <authorList>
            <person name="Cheng Q."/>
        </authorList>
    </citation>
    <scope>NUCLEOTIDE SEQUENCE [LARGE SCALE GENOMIC DNA]</scope>
    <source>
        <strain evidence="2 3">CQ-2017a</strain>
    </source>
</reference>
<feature type="region of interest" description="Disordered" evidence="1">
    <location>
        <begin position="342"/>
        <end position="370"/>
    </location>
</feature>
<dbReference type="InParanoid" id="A0A2K1QRD1"/>
<feature type="region of interest" description="Disordered" evidence="1">
    <location>
        <begin position="666"/>
        <end position="742"/>
    </location>
</feature>
<dbReference type="AlphaFoldDB" id="A0A2K1QRD1"/>
<comment type="caution">
    <text evidence="2">The sequence shown here is derived from an EMBL/GenBank/DDBJ whole genome shotgun (WGS) entry which is preliminary data.</text>
</comment>
<organism evidence="2 3">
    <name type="scientific">Sphaceloma murrayae</name>
    <dbReference type="NCBI Taxonomy" id="2082308"/>
    <lineage>
        <taxon>Eukaryota</taxon>
        <taxon>Fungi</taxon>
        <taxon>Dikarya</taxon>
        <taxon>Ascomycota</taxon>
        <taxon>Pezizomycotina</taxon>
        <taxon>Dothideomycetes</taxon>
        <taxon>Dothideomycetidae</taxon>
        <taxon>Myriangiales</taxon>
        <taxon>Elsinoaceae</taxon>
        <taxon>Sphaceloma</taxon>
    </lineage>
</organism>
<feature type="compositionally biased region" description="Basic and acidic residues" evidence="1">
    <location>
        <begin position="314"/>
        <end position="331"/>
    </location>
</feature>
<dbReference type="STRING" id="2082308.A0A2K1QRD1"/>
<feature type="region of interest" description="Disordered" evidence="1">
    <location>
        <begin position="189"/>
        <end position="216"/>
    </location>
</feature>
<proteinExistence type="predicted"/>
<dbReference type="Proteomes" id="UP000243797">
    <property type="component" value="Unassembled WGS sequence"/>
</dbReference>
<feature type="region of interest" description="Disordered" evidence="1">
    <location>
        <begin position="21"/>
        <end position="177"/>
    </location>
</feature>
<feature type="compositionally biased region" description="Basic and acidic residues" evidence="1">
    <location>
        <begin position="478"/>
        <end position="489"/>
    </location>
</feature>
<keyword evidence="3" id="KW-1185">Reference proteome</keyword>
<feature type="region of interest" description="Disordered" evidence="1">
    <location>
        <begin position="314"/>
        <end position="333"/>
    </location>
</feature>
<evidence type="ECO:0000256" key="1">
    <source>
        <dbReference type="SAM" id="MobiDB-lite"/>
    </source>
</evidence>
<feature type="compositionally biased region" description="Polar residues" evidence="1">
    <location>
        <begin position="438"/>
        <end position="459"/>
    </location>
</feature>
<feature type="compositionally biased region" description="Basic and acidic residues" evidence="1">
    <location>
        <begin position="690"/>
        <end position="704"/>
    </location>
</feature>
<gene>
    <name evidence="2" type="ORF">CAC42_3051</name>
</gene>
<feature type="compositionally biased region" description="Polar residues" evidence="1">
    <location>
        <begin position="677"/>
        <end position="689"/>
    </location>
</feature>
<feature type="region of interest" description="Disordered" evidence="1">
    <location>
        <begin position="540"/>
        <end position="639"/>
    </location>
</feature>
<evidence type="ECO:0000313" key="3">
    <source>
        <dbReference type="Proteomes" id="UP000243797"/>
    </source>
</evidence>
<accession>A0A2K1QRD1</accession>
<dbReference type="EMBL" id="NKHZ01000049">
    <property type="protein sequence ID" value="PNS17656.1"/>
    <property type="molecule type" value="Genomic_DNA"/>
</dbReference>
<evidence type="ECO:0000313" key="2">
    <source>
        <dbReference type="EMBL" id="PNS17656.1"/>
    </source>
</evidence>
<sequence length="875" mass="94970">MPLSSDALQLRSTGKLKKVHVQLPEIQARRNGPGGSTKIFDLPSGDDTTSPKLITYEHDSRKKAASKQKCSLRKDEPAFSPDAPASGSAGLRRSKRILQKAHKTSSSDDGTVRRCDYDQEPGEAEDTVVSAQNKTVSTAPLRPLRRTQGPRMVERSHAVGIQSSQVDAESSPLPGVGETEVSKLALSPPAIPNVSEEPSQLVLKSRPPDDSRTSPSVDNFHRVLLCDAHPGKSFMDVLGIMLQNSTGKSPTTLMTSKASYVPVRTVSQHSTQSVTYAGSPLPKRTQRLSQDEINKIHKMKDSFDDARVDRTFEQDATDDHALDNSDAHLSGDAEDEQCRIATIGPGVEPSPPLQIHSQSSFSSEADNDSHQTDGIEAMQAGFDGMVHSEEDECNGDDDTAVMPCVGEGDVSNADINGAGIDVQTTWPMSHIDNTVPAQETRLTTKPQLPTATISSPINRRSNDELLVPASGQGQRTELSGEERNRKDASTEIPVDGKNSGSTKTLHEVASVQAQRHHHDQSKTLLADSPVACALPSGILKRKSDGLTHPSITASQPKQVRLDLQPREQATSSESHSPLSLSDQYPASEEQTGSLRPMDLPPGSPKHGRKSQASPATKSTSDATVSKTSAVSTSSPRLRVSEEELERIADIVHAKILARLPTQAAEDVAKDRGGKQRAVNQASCDQSTSPFERRFSQDTTSDHTKSSPISRRQRATTDRARRAVSWDGSSEESGDEDRSADEPTLVDHSVDQWHHSLSRHQKGIFQALVDISQDLTRNLIDKETALEQLHGRFRRQGSQLVEKLHQDELEALQRYSDVVTGVRDQAVMVLSKALNEMSTDVIALKTTPRQVPEKALAPRTTGMARAKLQALLDGAV</sequence>
<feature type="compositionally biased region" description="Polar residues" evidence="1">
    <location>
        <begin position="582"/>
        <end position="593"/>
    </location>
</feature>
<name>A0A2K1QRD1_9PEZI</name>
<feature type="compositionally biased region" description="Low complexity" evidence="1">
    <location>
        <begin position="615"/>
        <end position="634"/>
    </location>
</feature>
<protein>
    <submittedName>
        <fullName evidence="2">Uncharacterized protein</fullName>
    </submittedName>
</protein>